<evidence type="ECO:0000256" key="3">
    <source>
        <dbReference type="SAM" id="MobiDB-lite"/>
    </source>
</evidence>
<feature type="compositionally biased region" description="Pro residues" evidence="3">
    <location>
        <begin position="854"/>
        <end position="864"/>
    </location>
</feature>
<feature type="compositionally biased region" description="Basic residues" evidence="3">
    <location>
        <begin position="888"/>
        <end position="897"/>
    </location>
</feature>
<feature type="compositionally biased region" description="Basic and acidic residues" evidence="3">
    <location>
        <begin position="730"/>
        <end position="743"/>
    </location>
</feature>
<feature type="compositionally biased region" description="Acidic residues" evidence="3">
    <location>
        <begin position="711"/>
        <end position="723"/>
    </location>
</feature>
<evidence type="ECO:0000313" key="6">
    <source>
        <dbReference type="Proteomes" id="UP001363622"/>
    </source>
</evidence>
<feature type="compositionally biased region" description="Basic and acidic residues" evidence="3">
    <location>
        <begin position="294"/>
        <end position="316"/>
    </location>
</feature>
<dbReference type="InterPro" id="IPR050670">
    <property type="entry name" value="STAM"/>
</dbReference>
<dbReference type="CDD" id="cd11887">
    <property type="entry name" value="SH3_Bbc1"/>
    <property type="match status" value="1"/>
</dbReference>
<accession>A0ABR1KXS3</accession>
<sequence>MSSPPFKVKALYDYNSGHEDDLSFAEGVVITVTAEEDADWYVGEYTAANGGKQEGLFPKNFVERFEPAPPPRPARTARPPPPPEASSASEQQPVEDAPKHAPQVQPEPQEQSPVIVPQAAAPEPVKIDAPKSSMSPSPVTSHEHPPVPKASKPAPATTSASSGTKSPPPVAEKPQSFKDRIAAFNKAAAAPVTPFKPGAPSTGFIKKPFVAPPPSRDAYVPPPREAAPQKVYRRDEDPEIAERQAQDQENAAKTGLAGGASAEPEEEDDQPKPTSLKERIALLQKQQMEQAARQAERQSEKPKRPSKKRVESHDTEPLSETTEGGDPEEANAAKKRHQHVPKAAETRIQEPLSDGNEADQSAAGETTEDAEGLSTSIEDDEDKNRAKVAAAAAPRAPAAPTHEPDVGDEEDAAEEEEDEEEEEEMDEETRRRMELRERMAKMSGGMGMAGMFGPPGGMPIPGMKPPKKTGSGSERKATESRREAEQSPPLPPQRVPMIPIPGMPHPALRSPDSEGTELAVEKEDEPRHSITEQHNAEEVPDVEDVRSEASHKGHLENRPVPTHPQERNPASNEASPISPSDRVAPLPPLETRPVPPPVPPTAAHRRDEDSDSEDEDTEAPKELPVRGPPPPVPQSPPPPHSAQPTSPHVPSRPSTSSEKRSSRAVPPIPMGSPIVSPVQARPPPPPPPGASPSKASMDATLSSGLHAQREEEGETDYEGDYDTDIASTATHKDALKAHLRDQSQDDSTLAGDTPVRSPVTGPRPVPSGTAPRAVPPPPPQEPPRSRASIDAPRGAPPPPPRESLDYPRAAPPPPPRESLDAPRTVPPPLPRDARSPIEHDGYDPFKNAPGSRAPQPPPVPPPAAREPATPAEEAEEDELYSSPPPRRMSQRMSRHAAHPPPPPHQEIPESMIPNSPGRSSMQASRRSVDVERAVGSRRSMDQARPSLDHGQIANDVDLGHNSKWWTQPNTPPPVFQNRKDVLFEMEESTTTKRGGRAIVQKDVYILFQDYSQTVVTARYYSHDQEQASLEQRHEAPPPKLRQDQLEKAYEHFGRRIADDVNNKKDTVVGDGSPQALILDLLAPFNDALLPVGTRAYGALVYANLGNASVQQHDEIRPGDIISLRNAKFQGKHGTMHAKYSMDVGKPDHVGVVIEWDGTKKKIRAYEQGRENKKVKAESFRMADLRSGEVRVWRVMGRDWVGWDSAH</sequence>
<feature type="compositionally biased region" description="Basic and acidic residues" evidence="3">
    <location>
        <begin position="473"/>
        <end position="485"/>
    </location>
</feature>
<evidence type="ECO:0000259" key="4">
    <source>
        <dbReference type="PROSITE" id="PS50002"/>
    </source>
</evidence>
<dbReference type="SMART" id="SM00326">
    <property type="entry name" value="SH3"/>
    <property type="match status" value="1"/>
</dbReference>
<keyword evidence="1 2" id="KW-0728">SH3 domain</keyword>
<feature type="compositionally biased region" description="Pro residues" evidence="3">
    <location>
        <begin position="67"/>
        <end position="84"/>
    </location>
</feature>
<dbReference type="InterPro" id="IPR057402">
    <property type="entry name" value="AIM3_BBC1_C"/>
</dbReference>
<feature type="region of interest" description="Disordered" evidence="3">
    <location>
        <begin position="49"/>
        <end position="927"/>
    </location>
</feature>
<comment type="caution">
    <text evidence="5">The sequence shown here is derived from an EMBL/GenBank/DDBJ whole genome shotgun (WGS) entry which is preliminary data.</text>
</comment>
<evidence type="ECO:0000313" key="5">
    <source>
        <dbReference type="EMBL" id="KAK7523654.1"/>
    </source>
</evidence>
<dbReference type="Pfam" id="PF25459">
    <property type="entry name" value="AIM3_BBC1_C"/>
    <property type="match status" value="1"/>
</dbReference>
<evidence type="ECO:0000256" key="1">
    <source>
        <dbReference type="ARBA" id="ARBA00022443"/>
    </source>
</evidence>
<feature type="compositionally biased region" description="Acidic residues" evidence="3">
    <location>
        <begin position="366"/>
        <end position="381"/>
    </location>
</feature>
<proteinExistence type="predicted"/>
<protein>
    <recommendedName>
        <fullName evidence="4">SH3 domain-containing protein</fullName>
    </recommendedName>
</protein>
<dbReference type="InterPro" id="IPR035552">
    <property type="entry name" value="Mti1_SH3"/>
</dbReference>
<organism evidence="5 6">
    <name type="scientific">Phyllosticta citriasiana</name>
    <dbReference type="NCBI Taxonomy" id="595635"/>
    <lineage>
        <taxon>Eukaryota</taxon>
        <taxon>Fungi</taxon>
        <taxon>Dikarya</taxon>
        <taxon>Ascomycota</taxon>
        <taxon>Pezizomycotina</taxon>
        <taxon>Dothideomycetes</taxon>
        <taxon>Dothideomycetes incertae sedis</taxon>
        <taxon>Botryosphaeriales</taxon>
        <taxon>Phyllostictaceae</taxon>
        <taxon>Phyllosticta</taxon>
    </lineage>
</organism>
<evidence type="ECO:0000256" key="2">
    <source>
        <dbReference type="PROSITE-ProRule" id="PRU00192"/>
    </source>
</evidence>
<dbReference type="SUPFAM" id="SSF50044">
    <property type="entry name" value="SH3-domain"/>
    <property type="match status" value="1"/>
</dbReference>
<dbReference type="PANTHER" id="PTHR45929:SF7">
    <property type="entry name" value="LAS SEVENTEEN-BINDING PROTEIN 1"/>
    <property type="match status" value="1"/>
</dbReference>
<feature type="compositionally biased region" description="Basic and acidic residues" evidence="3">
    <location>
        <begin position="519"/>
        <end position="557"/>
    </location>
</feature>
<feature type="compositionally biased region" description="Gly residues" evidence="3">
    <location>
        <begin position="444"/>
        <end position="455"/>
    </location>
</feature>
<feature type="domain" description="SH3" evidence="4">
    <location>
        <begin position="3"/>
        <end position="67"/>
    </location>
</feature>
<dbReference type="Proteomes" id="UP001363622">
    <property type="component" value="Unassembled WGS sequence"/>
</dbReference>
<feature type="compositionally biased region" description="Pro residues" evidence="3">
    <location>
        <begin position="488"/>
        <end position="504"/>
    </location>
</feature>
<feature type="compositionally biased region" description="Pro residues" evidence="3">
    <location>
        <begin position="210"/>
        <end position="225"/>
    </location>
</feature>
<feature type="compositionally biased region" description="Acidic residues" evidence="3">
    <location>
        <begin position="406"/>
        <end position="427"/>
    </location>
</feature>
<dbReference type="Pfam" id="PF00018">
    <property type="entry name" value="SH3_1"/>
    <property type="match status" value="1"/>
</dbReference>
<feature type="compositionally biased region" description="Low complexity" evidence="3">
    <location>
        <begin position="284"/>
        <end position="293"/>
    </location>
</feature>
<dbReference type="InterPro" id="IPR036028">
    <property type="entry name" value="SH3-like_dom_sf"/>
</dbReference>
<feature type="compositionally biased region" description="Low complexity" evidence="3">
    <location>
        <begin position="102"/>
        <end position="118"/>
    </location>
</feature>
<feature type="compositionally biased region" description="Pro residues" evidence="3">
    <location>
        <begin position="773"/>
        <end position="782"/>
    </location>
</feature>
<dbReference type="PANTHER" id="PTHR45929">
    <property type="entry name" value="JAK PATHWAY SIGNAL TRANSDUCTION ADAPTOR MOLECULE"/>
    <property type="match status" value="1"/>
</dbReference>
<feature type="compositionally biased region" description="Low complexity" evidence="3">
    <location>
        <begin position="389"/>
        <end position="400"/>
    </location>
</feature>
<dbReference type="PROSITE" id="PS50002">
    <property type="entry name" value="SH3"/>
    <property type="match status" value="1"/>
</dbReference>
<dbReference type="PRINTS" id="PR00452">
    <property type="entry name" value="SH3DOMAIN"/>
</dbReference>
<feature type="compositionally biased region" description="Pro residues" evidence="3">
    <location>
        <begin position="680"/>
        <end position="690"/>
    </location>
</feature>
<dbReference type="Gene3D" id="2.30.30.40">
    <property type="entry name" value="SH3 Domains"/>
    <property type="match status" value="1"/>
</dbReference>
<feature type="compositionally biased region" description="Basic and acidic residues" evidence="3">
    <location>
        <begin position="232"/>
        <end position="246"/>
    </location>
</feature>
<keyword evidence="6" id="KW-1185">Reference proteome</keyword>
<dbReference type="EMBL" id="JBBPHU010000001">
    <property type="protein sequence ID" value="KAK7523654.1"/>
    <property type="molecule type" value="Genomic_DNA"/>
</dbReference>
<feature type="compositionally biased region" description="Pro residues" evidence="3">
    <location>
        <begin position="585"/>
        <end position="600"/>
    </location>
</feature>
<feature type="compositionally biased region" description="Polar residues" evidence="3">
    <location>
        <begin position="568"/>
        <end position="578"/>
    </location>
</feature>
<feature type="compositionally biased region" description="Pro residues" evidence="3">
    <location>
        <begin position="626"/>
        <end position="641"/>
    </location>
</feature>
<feature type="compositionally biased region" description="Low complexity" evidence="3">
    <location>
        <begin position="149"/>
        <end position="165"/>
    </location>
</feature>
<gene>
    <name evidence="5" type="ORF">IWZ03DRAFT_8408</name>
</gene>
<name>A0ABR1KXS3_9PEZI</name>
<feature type="compositionally biased region" description="Basic and acidic residues" evidence="3">
    <location>
        <begin position="831"/>
        <end position="843"/>
    </location>
</feature>
<reference evidence="5 6" key="1">
    <citation type="submission" date="2024-04" db="EMBL/GenBank/DDBJ databases">
        <title>Phyllosticta paracitricarpa is synonymous to the EU quarantine fungus P. citricarpa based on phylogenomic analyses.</title>
        <authorList>
            <consortium name="Lawrence Berkeley National Laboratory"/>
            <person name="Van Ingen-Buijs V.A."/>
            <person name="Van Westerhoven A.C."/>
            <person name="Haridas S."/>
            <person name="Skiadas P."/>
            <person name="Martin F."/>
            <person name="Groenewald J.Z."/>
            <person name="Crous P.W."/>
            <person name="Seidl M.F."/>
        </authorList>
    </citation>
    <scope>NUCLEOTIDE SEQUENCE [LARGE SCALE GENOMIC DNA]</scope>
    <source>
        <strain evidence="5 6">CBS 123371</strain>
    </source>
</reference>
<feature type="compositionally biased region" description="Low complexity" evidence="3">
    <location>
        <begin position="642"/>
        <end position="656"/>
    </location>
</feature>
<feature type="compositionally biased region" description="Basic and acidic residues" evidence="3">
    <location>
        <begin position="428"/>
        <end position="440"/>
    </location>
</feature>
<dbReference type="InterPro" id="IPR001452">
    <property type="entry name" value="SH3_domain"/>
</dbReference>
<feature type="compositionally biased region" description="Polar residues" evidence="3">
    <location>
        <begin position="912"/>
        <end position="925"/>
    </location>
</feature>